<accession>A0AA39RKS7</accession>
<evidence type="ECO:0000313" key="1">
    <source>
        <dbReference type="EMBL" id="KAK0575422.1"/>
    </source>
</evidence>
<dbReference type="AlphaFoldDB" id="A0AA39RKS7"/>
<comment type="caution">
    <text evidence="1">The sequence shown here is derived from an EMBL/GenBank/DDBJ whole genome shotgun (WGS) entry which is preliminary data.</text>
</comment>
<proteinExistence type="predicted"/>
<evidence type="ECO:0000313" key="2">
    <source>
        <dbReference type="Proteomes" id="UP001168877"/>
    </source>
</evidence>
<sequence>MDIEFVPEIPAERAKRLRVVDGSGVVETQTARQKSLVSKAQNGLGAVLLPKVENGYKGGKSYDDAMVEKRMKTEKVDEAGGVLSKEWKQREIDQVWLKNCTVGFLDKFFGLTGTYLRDV</sequence>
<dbReference type="Proteomes" id="UP001168877">
    <property type="component" value="Unassembled WGS sequence"/>
</dbReference>
<reference evidence="1" key="2">
    <citation type="submission" date="2023-06" db="EMBL/GenBank/DDBJ databases">
        <authorList>
            <person name="Swenson N.G."/>
            <person name="Wegrzyn J.L."/>
            <person name="Mcevoy S.L."/>
        </authorList>
    </citation>
    <scope>NUCLEOTIDE SEQUENCE</scope>
    <source>
        <strain evidence="1">NS2018</strain>
        <tissue evidence="1">Leaf</tissue>
    </source>
</reference>
<keyword evidence="2" id="KW-1185">Reference proteome</keyword>
<name>A0AA39RKS7_ACESA</name>
<gene>
    <name evidence="1" type="ORF">LWI29_000229</name>
</gene>
<protein>
    <submittedName>
        <fullName evidence="1">Uncharacterized protein</fullName>
    </submittedName>
</protein>
<dbReference type="EMBL" id="JAUESC010000386">
    <property type="protein sequence ID" value="KAK0575422.1"/>
    <property type="molecule type" value="Genomic_DNA"/>
</dbReference>
<organism evidence="1 2">
    <name type="scientific">Acer saccharum</name>
    <name type="common">Sugar maple</name>
    <dbReference type="NCBI Taxonomy" id="4024"/>
    <lineage>
        <taxon>Eukaryota</taxon>
        <taxon>Viridiplantae</taxon>
        <taxon>Streptophyta</taxon>
        <taxon>Embryophyta</taxon>
        <taxon>Tracheophyta</taxon>
        <taxon>Spermatophyta</taxon>
        <taxon>Magnoliopsida</taxon>
        <taxon>eudicotyledons</taxon>
        <taxon>Gunneridae</taxon>
        <taxon>Pentapetalae</taxon>
        <taxon>rosids</taxon>
        <taxon>malvids</taxon>
        <taxon>Sapindales</taxon>
        <taxon>Sapindaceae</taxon>
        <taxon>Hippocastanoideae</taxon>
        <taxon>Acereae</taxon>
        <taxon>Acer</taxon>
    </lineage>
</organism>
<reference evidence="1" key="1">
    <citation type="journal article" date="2022" name="Plant J.">
        <title>Strategies of tolerance reflected in two North American maple genomes.</title>
        <authorList>
            <person name="McEvoy S.L."/>
            <person name="Sezen U.U."/>
            <person name="Trouern-Trend A."/>
            <person name="McMahon S.M."/>
            <person name="Schaberg P.G."/>
            <person name="Yang J."/>
            <person name="Wegrzyn J.L."/>
            <person name="Swenson N.G."/>
        </authorList>
    </citation>
    <scope>NUCLEOTIDE SEQUENCE</scope>
    <source>
        <strain evidence="1">NS2018</strain>
    </source>
</reference>